<evidence type="ECO:0000313" key="2">
    <source>
        <dbReference type="Proteomes" id="UP001253595"/>
    </source>
</evidence>
<dbReference type="EMBL" id="JAVDVX010000005">
    <property type="protein sequence ID" value="MDR7090870.1"/>
    <property type="molecule type" value="Genomic_DNA"/>
</dbReference>
<dbReference type="Proteomes" id="UP001253595">
    <property type="component" value="Unassembled WGS sequence"/>
</dbReference>
<accession>A0ABU1V0A7</accession>
<comment type="caution">
    <text evidence="1">The sequence shown here is derived from an EMBL/GenBank/DDBJ whole genome shotgun (WGS) entry which is preliminary data.</text>
</comment>
<proteinExistence type="predicted"/>
<protein>
    <submittedName>
        <fullName evidence="1">Uncharacterized protein</fullName>
    </submittedName>
</protein>
<organism evidence="1 2">
    <name type="scientific">Cellvibrio fibrivorans</name>
    <dbReference type="NCBI Taxonomy" id="126350"/>
    <lineage>
        <taxon>Bacteria</taxon>
        <taxon>Pseudomonadati</taxon>
        <taxon>Pseudomonadota</taxon>
        <taxon>Gammaproteobacteria</taxon>
        <taxon>Cellvibrionales</taxon>
        <taxon>Cellvibrionaceae</taxon>
        <taxon>Cellvibrio</taxon>
    </lineage>
</organism>
<name>A0ABU1V0A7_9GAMM</name>
<gene>
    <name evidence="1" type="ORF">J2X05_002896</name>
</gene>
<keyword evidence="2" id="KW-1185">Reference proteome</keyword>
<reference evidence="1 2" key="1">
    <citation type="submission" date="2023-07" db="EMBL/GenBank/DDBJ databases">
        <title>Sorghum-associated microbial communities from plants grown in Nebraska, USA.</title>
        <authorList>
            <person name="Schachtman D."/>
        </authorList>
    </citation>
    <scope>NUCLEOTIDE SEQUENCE [LARGE SCALE GENOMIC DNA]</scope>
    <source>
        <strain evidence="1 2">BE190</strain>
    </source>
</reference>
<sequence length="81" mass="8616">MYEAGIGLMLRAAFTVAGAVSGLHRLYLLLANTHRLPIDSDPGALVIENNCPSDTSGAQVTRLLRASQAPITQLDFIYSGT</sequence>
<evidence type="ECO:0000313" key="1">
    <source>
        <dbReference type="EMBL" id="MDR7090870.1"/>
    </source>
</evidence>